<dbReference type="InterPro" id="IPR036291">
    <property type="entry name" value="NAD(P)-bd_dom_sf"/>
</dbReference>
<proteinExistence type="predicted"/>
<feature type="domain" description="NmrA-like" evidence="3">
    <location>
        <begin position="8"/>
        <end position="229"/>
    </location>
</feature>
<evidence type="ECO:0000313" key="5">
    <source>
        <dbReference type="Proteomes" id="UP000269721"/>
    </source>
</evidence>
<dbReference type="OrthoDB" id="5283654at2759"/>
<dbReference type="Pfam" id="PF05368">
    <property type="entry name" value="NmrA"/>
    <property type="match status" value="1"/>
</dbReference>
<dbReference type="GO" id="GO:0016491">
    <property type="term" value="F:oxidoreductase activity"/>
    <property type="evidence" value="ECO:0007669"/>
    <property type="project" value="UniProtKB-KW"/>
</dbReference>
<name>A0A4P9WJG5_9FUNG</name>
<gene>
    <name evidence="4" type="ORF">BDK51DRAFT_22128</name>
</gene>
<accession>A0A4P9WJG5</accession>
<dbReference type="AlphaFoldDB" id="A0A4P9WJG5"/>
<evidence type="ECO:0000313" key="4">
    <source>
        <dbReference type="EMBL" id="RKO92083.1"/>
    </source>
</evidence>
<dbReference type="InterPro" id="IPR051609">
    <property type="entry name" value="NmrA/Isoflavone_reductase-like"/>
</dbReference>
<evidence type="ECO:0000259" key="3">
    <source>
        <dbReference type="Pfam" id="PF05368"/>
    </source>
</evidence>
<dbReference type="PANTHER" id="PTHR47706">
    <property type="entry name" value="NMRA-LIKE FAMILY PROTEIN"/>
    <property type="match status" value="1"/>
</dbReference>
<reference evidence="5" key="1">
    <citation type="journal article" date="2018" name="Nat. Microbiol.">
        <title>Leveraging single-cell genomics to expand the fungal tree of life.</title>
        <authorList>
            <person name="Ahrendt S.R."/>
            <person name="Quandt C.A."/>
            <person name="Ciobanu D."/>
            <person name="Clum A."/>
            <person name="Salamov A."/>
            <person name="Andreopoulos B."/>
            <person name="Cheng J.F."/>
            <person name="Woyke T."/>
            <person name="Pelin A."/>
            <person name="Henrissat B."/>
            <person name="Reynolds N.K."/>
            <person name="Benny G.L."/>
            <person name="Smith M.E."/>
            <person name="James T.Y."/>
            <person name="Grigoriev I.V."/>
        </authorList>
    </citation>
    <scope>NUCLEOTIDE SEQUENCE [LARGE SCALE GENOMIC DNA]</scope>
</reference>
<dbReference type="Gene3D" id="3.40.50.720">
    <property type="entry name" value="NAD(P)-binding Rossmann-like Domain"/>
    <property type="match status" value="1"/>
</dbReference>
<sequence length="300" mass="31940">MPSQPFNRLAIIGYAGWAAEPITKAFINAGVPVKLLNRVGGSADPSKFPTDAKNVTTAQFDYDDEASIIKAFEDVDIVISLVSGPGLASQIKLAPALAKSPSVKLFVPSELGGDYDRELAKNVEIVEVKFKVQDALKKEKVPFVLVPIGGFAEFVFSIPFLGINLATNEIEFADGSQTNTLAVSSVAYTAAGFLSLFATTPPAQLAGRHIWLIERRVSGDEIVAALKKTGAPKVTVRPLEEVRGVIAQGGYPGLAALVRTQWAEGGHAAGADVWEVEGYERATVEDWVGGRRLGALPHRG</sequence>
<keyword evidence="2" id="KW-0560">Oxidoreductase</keyword>
<keyword evidence="5" id="KW-1185">Reference proteome</keyword>
<evidence type="ECO:0000256" key="2">
    <source>
        <dbReference type="ARBA" id="ARBA00023002"/>
    </source>
</evidence>
<dbReference type="SUPFAM" id="SSF51735">
    <property type="entry name" value="NAD(P)-binding Rossmann-fold domains"/>
    <property type="match status" value="1"/>
</dbReference>
<organism evidence="4 5">
    <name type="scientific">Blyttiomyces helicus</name>
    <dbReference type="NCBI Taxonomy" id="388810"/>
    <lineage>
        <taxon>Eukaryota</taxon>
        <taxon>Fungi</taxon>
        <taxon>Fungi incertae sedis</taxon>
        <taxon>Chytridiomycota</taxon>
        <taxon>Chytridiomycota incertae sedis</taxon>
        <taxon>Chytridiomycetes</taxon>
        <taxon>Chytridiomycetes incertae sedis</taxon>
        <taxon>Blyttiomyces</taxon>
    </lineage>
</organism>
<dbReference type="Proteomes" id="UP000269721">
    <property type="component" value="Unassembled WGS sequence"/>
</dbReference>
<evidence type="ECO:0000256" key="1">
    <source>
        <dbReference type="ARBA" id="ARBA00022857"/>
    </source>
</evidence>
<dbReference type="InterPro" id="IPR008030">
    <property type="entry name" value="NmrA-like"/>
</dbReference>
<protein>
    <submittedName>
        <fullName evidence="4">NmrA-like family-domain-containing protein</fullName>
    </submittedName>
</protein>
<dbReference type="PANTHER" id="PTHR47706:SF9">
    <property type="entry name" value="NMRA-LIKE DOMAIN-CONTAINING PROTEIN-RELATED"/>
    <property type="match status" value="1"/>
</dbReference>
<keyword evidence="1" id="KW-0521">NADP</keyword>
<dbReference type="EMBL" id="KZ994784">
    <property type="protein sequence ID" value="RKO92083.1"/>
    <property type="molecule type" value="Genomic_DNA"/>
</dbReference>